<evidence type="ECO:0000313" key="2">
    <source>
        <dbReference type="EMBL" id="QHC00671.1"/>
    </source>
</evidence>
<proteinExistence type="predicted"/>
<keyword evidence="1" id="KW-1133">Transmembrane helix</keyword>
<feature type="transmembrane region" description="Helical" evidence="1">
    <location>
        <begin position="174"/>
        <end position="201"/>
    </location>
</feature>
<dbReference type="KEGG" id="eke:EK0264_10480"/>
<dbReference type="InParanoid" id="A0A7L4YN04"/>
<name>A0A7L4YN04_9ACTN</name>
<dbReference type="Pfam" id="PF04087">
    <property type="entry name" value="DUF389"/>
    <property type="match status" value="1"/>
</dbReference>
<dbReference type="RefSeq" id="WP_159545385.1">
    <property type="nucleotide sequence ID" value="NZ_CP047156.1"/>
</dbReference>
<dbReference type="EMBL" id="CP047156">
    <property type="protein sequence ID" value="QHC00671.1"/>
    <property type="molecule type" value="Genomic_DNA"/>
</dbReference>
<dbReference type="PANTHER" id="PTHR20992">
    <property type="entry name" value="AT15442P-RELATED"/>
    <property type="match status" value="1"/>
</dbReference>
<gene>
    <name evidence="2" type="ORF">EK0264_10480</name>
</gene>
<dbReference type="InterPro" id="IPR005240">
    <property type="entry name" value="DUF389"/>
</dbReference>
<feature type="transmembrane region" description="Helical" evidence="1">
    <location>
        <begin position="141"/>
        <end position="162"/>
    </location>
</feature>
<accession>A0A7L4YN04</accession>
<feature type="transmembrane region" description="Helical" evidence="1">
    <location>
        <begin position="116"/>
        <end position="135"/>
    </location>
</feature>
<sequence length="334" mass="36214">MIHLRMCAPKAVAKDVLRILREDPAVTALSYVHGASLKPPGDVIDADVAREAANDLIDRIRHTGLPRTGTLHIDQVPTWISRPGFEAEEEAPGSSADSVVWADVTQRAYEDTEFNWTFTSFLTLATMLSSIAIVVDSQVLVIGAMVLGPEFGAIAAMGLALVRRRPAIMRRALRTLVGGFIFAIAVTIALSFVGRGLGWITVEDVTGPRPQTAFIYTPDKWSFIVAIIAAAAGVLSLTSSRIGGLSGVFISVTTIPAAGNIALATTFGDWSEVRGSALQLLVNIAGMAVAGWLVLALQQSIWSRVSIYRQRLVDRAAERNPRFRRRHDDYRSIH</sequence>
<organism evidence="2 3">
    <name type="scientific">Epidermidibacterium keratini</name>
    <dbReference type="NCBI Taxonomy" id="1891644"/>
    <lineage>
        <taxon>Bacteria</taxon>
        <taxon>Bacillati</taxon>
        <taxon>Actinomycetota</taxon>
        <taxon>Actinomycetes</taxon>
        <taxon>Sporichthyales</taxon>
        <taxon>Sporichthyaceae</taxon>
        <taxon>Epidermidibacterium</taxon>
    </lineage>
</organism>
<evidence type="ECO:0000313" key="3">
    <source>
        <dbReference type="Proteomes" id="UP000463857"/>
    </source>
</evidence>
<feature type="transmembrane region" description="Helical" evidence="1">
    <location>
        <begin position="277"/>
        <end position="297"/>
    </location>
</feature>
<dbReference type="OrthoDB" id="8061853at2"/>
<keyword evidence="3" id="KW-1185">Reference proteome</keyword>
<feature type="transmembrane region" description="Helical" evidence="1">
    <location>
        <begin position="221"/>
        <end position="238"/>
    </location>
</feature>
<dbReference type="AlphaFoldDB" id="A0A7L4YN04"/>
<dbReference type="PANTHER" id="PTHR20992:SF9">
    <property type="entry name" value="AT15442P-RELATED"/>
    <property type="match status" value="1"/>
</dbReference>
<feature type="transmembrane region" description="Helical" evidence="1">
    <location>
        <begin position="245"/>
        <end position="265"/>
    </location>
</feature>
<protein>
    <submittedName>
        <fullName evidence="2">DUF389 domain-containing protein</fullName>
    </submittedName>
</protein>
<evidence type="ECO:0000256" key="1">
    <source>
        <dbReference type="SAM" id="Phobius"/>
    </source>
</evidence>
<reference evidence="2 3" key="1">
    <citation type="journal article" date="2018" name="Int. J. Syst. Evol. Microbiol.">
        <title>Epidermidibacterium keratini gen. nov., sp. nov., a member of the family Sporichthyaceae, isolated from keratin epidermis.</title>
        <authorList>
            <person name="Lee D.G."/>
            <person name="Trujillo M.E."/>
            <person name="Kang S."/>
            <person name="Nam J.J."/>
            <person name="Kim Y.J."/>
        </authorList>
    </citation>
    <scope>NUCLEOTIDE SEQUENCE [LARGE SCALE GENOMIC DNA]</scope>
    <source>
        <strain evidence="2 3">EPI-7</strain>
    </source>
</reference>
<keyword evidence="1" id="KW-0812">Transmembrane</keyword>
<keyword evidence="1" id="KW-0472">Membrane</keyword>
<dbReference type="Proteomes" id="UP000463857">
    <property type="component" value="Chromosome"/>
</dbReference>